<evidence type="ECO:0000259" key="3">
    <source>
        <dbReference type="Pfam" id="PF00534"/>
    </source>
</evidence>
<feature type="domain" description="Glycosyl transferase family 1" evidence="3">
    <location>
        <begin position="213"/>
        <end position="378"/>
    </location>
</feature>
<feature type="coiled-coil region" evidence="2">
    <location>
        <begin position="353"/>
        <end position="380"/>
    </location>
</feature>
<proteinExistence type="predicted"/>
<dbReference type="CDD" id="cd03801">
    <property type="entry name" value="GT4_PimA-like"/>
    <property type="match status" value="1"/>
</dbReference>
<dbReference type="PANTHER" id="PTHR46401:SF2">
    <property type="entry name" value="GLYCOSYLTRANSFERASE WBBK-RELATED"/>
    <property type="match status" value="1"/>
</dbReference>
<dbReference type="Pfam" id="PF00534">
    <property type="entry name" value="Glycos_transf_1"/>
    <property type="match status" value="1"/>
</dbReference>
<keyword evidence="1" id="KW-0808">Transferase</keyword>
<organism evidence="4">
    <name type="scientific">Fusobacterium nucleatum 13_3C</name>
    <dbReference type="NCBI Taxonomy" id="1357398"/>
    <lineage>
        <taxon>Bacteria</taxon>
        <taxon>Fusobacteriati</taxon>
        <taxon>Fusobacteriota</taxon>
        <taxon>Fusobacteriia</taxon>
        <taxon>Fusobacteriales</taxon>
        <taxon>Fusobacteriaceae</taxon>
        <taxon>Fusobacterium</taxon>
    </lineage>
</organism>
<dbReference type="InterPro" id="IPR001296">
    <property type="entry name" value="Glyco_trans_1"/>
</dbReference>
<protein>
    <recommendedName>
        <fullName evidence="3">Glycosyl transferase family 1 domain-containing protein</fullName>
    </recommendedName>
</protein>
<accession>X7RZF6</accession>
<dbReference type="GO" id="GO:0016757">
    <property type="term" value="F:glycosyltransferase activity"/>
    <property type="evidence" value="ECO:0007669"/>
    <property type="project" value="InterPro"/>
</dbReference>
<dbReference type="HOGENOM" id="CLU_055430_0_0_0"/>
<dbReference type="PANTHER" id="PTHR46401">
    <property type="entry name" value="GLYCOSYLTRANSFERASE WBBK-RELATED"/>
    <property type="match status" value="1"/>
</dbReference>
<gene>
    <name evidence="4" type="ORF">HMPREF2085_01309</name>
</gene>
<dbReference type="EMBL" id="JAOZ01000011">
    <property type="protein sequence ID" value="ETZ26478.1"/>
    <property type="molecule type" value="Genomic_DNA"/>
</dbReference>
<sequence length="402" mass="47905">MEDIKMSKTFLHISEEFEYTWLGKDNGMIPIYMSEKLGYNSKILTVNLKNDLPDRERGVEFIKVKRKFAFLSNFAYWTKLAKRYNIFKYLFKNAKNIDVLMLFHISRCSYWYAYFYKKLNPNGFIYVKADFNLEVYQKEWSIVNSKPKSLREFFRKRRESAEYNKRKKLIPMTDLISYESLEAYEFMKYSYAGINTKDKTIYLPNGYDNEIIEKIKVKTSEEKENIILTVGRLGTEAKNTELLLETLKEIDLKDWKVYLVGSIDKSFISYKENFFKENPSLIDKIIFTGEIKDRKELYKYYNRAKVFVLPSRWESFGIVMVEAMAFGNYVITSNTCAAKDITNNSEIGKIVKIDSKEELKKELERVISREINLKEKYEKTLNYVSNFRYSNLVEKLSKRIYK</sequence>
<name>X7RZF6_FUSNU</name>
<evidence type="ECO:0000313" key="4">
    <source>
        <dbReference type="EMBL" id="ETZ26478.1"/>
    </source>
</evidence>
<keyword evidence="2" id="KW-0175">Coiled coil</keyword>
<dbReference type="SUPFAM" id="SSF53756">
    <property type="entry name" value="UDP-Glycosyltransferase/glycogen phosphorylase"/>
    <property type="match status" value="1"/>
</dbReference>
<dbReference type="PATRIC" id="fig|1357398.3.peg.1294"/>
<dbReference type="AlphaFoldDB" id="X7RZF6"/>
<dbReference type="Gene3D" id="3.40.50.2000">
    <property type="entry name" value="Glycogen Phosphorylase B"/>
    <property type="match status" value="2"/>
</dbReference>
<evidence type="ECO:0000256" key="2">
    <source>
        <dbReference type="SAM" id="Coils"/>
    </source>
</evidence>
<reference evidence="4" key="1">
    <citation type="submission" date="2014-01" db="EMBL/GenBank/DDBJ databases">
        <title>The Genome Sequence of Fusobacterium nucleatum 13_3C.</title>
        <authorList>
            <consortium name="The Broad Institute Genomics Platform"/>
            <person name="Earl A."/>
            <person name="Allen-Vercoe E."/>
            <person name="Daigneault M."/>
            <person name="Young S.K."/>
            <person name="Zeng Q."/>
            <person name="Gargeya S."/>
            <person name="Fitzgerald M."/>
            <person name="Abouelleil A."/>
            <person name="Alvarado L."/>
            <person name="Chapman S.B."/>
            <person name="Gainer-Dewar J."/>
            <person name="Goldberg J."/>
            <person name="Griggs A."/>
            <person name="Gujja S."/>
            <person name="Hansen M."/>
            <person name="Howarth C."/>
            <person name="Imamovic A."/>
            <person name="Ireland A."/>
            <person name="Larimer J."/>
            <person name="McCowan C."/>
            <person name="Murphy C."/>
            <person name="Pearson M."/>
            <person name="Poon T.W."/>
            <person name="Priest M."/>
            <person name="Roberts A."/>
            <person name="Saif S."/>
            <person name="Shea T."/>
            <person name="Sykes S."/>
            <person name="Wortman J."/>
            <person name="Nusbaum C."/>
            <person name="Birren B."/>
        </authorList>
    </citation>
    <scope>NUCLEOTIDE SEQUENCE [LARGE SCALE GENOMIC DNA]</scope>
    <source>
        <strain evidence="4">13_3C</strain>
    </source>
</reference>
<dbReference type="GO" id="GO:0009103">
    <property type="term" value="P:lipopolysaccharide biosynthetic process"/>
    <property type="evidence" value="ECO:0007669"/>
    <property type="project" value="TreeGrafter"/>
</dbReference>
<evidence type="ECO:0000256" key="1">
    <source>
        <dbReference type="ARBA" id="ARBA00022679"/>
    </source>
</evidence>
<comment type="caution">
    <text evidence="4">The sequence shown here is derived from an EMBL/GenBank/DDBJ whole genome shotgun (WGS) entry which is preliminary data.</text>
</comment>